<protein>
    <submittedName>
        <fullName evidence="11">Contactin-associated protein-like 2</fullName>
    </submittedName>
</protein>
<keyword evidence="6" id="KW-1015">Disulfide bond</keyword>
<dbReference type="Gene3D" id="2.10.25.10">
    <property type="entry name" value="Laminin"/>
    <property type="match status" value="1"/>
</dbReference>
<reference evidence="12" key="1">
    <citation type="journal article" date="2006" name="Science">
        <title>Ancient noncoding elements conserved in the human genome.</title>
        <authorList>
            <person name="Venkatesh B."/>
            <person name="Kirkness E.F."/>
            <person name="Loh Y.H."/>
            <person name="Halpern A.L."/>
            <person name="Lee A.P."/>
            <person name="Johnson J."/>
            <person name="Dandona N."/>
            <person name="Viswanathan L.D."/>
            <person name="Tay A."/>
            <person name="Venter J.C."/>
            <person name="Strausberg R.L."/>
            <person name="Brenner S."/>
        </authorList>
    </citation>
    <scope>NUCLEOTIDE SEQUENCE [LARGE SCALE GENOMIC DNA]</scope>
</reference>
<dbReference type="InterPro" id="IPR000742">
    <property type="entry name" value="EGF"/>
</dbReference>
<feature type="domain" description="Fibrinogen C-terminal" evidence="10">
    <location>
        <begin position="103"/>
        <end position="158"/>
    </location>
</feature>
<dbReference type="InterPro" id="IPR013320">
    <property type="entry name" value="ConA-like_dom_sf"/>
</dbReference>
<dbReference type="InParanoid" id="A0A4W3J444"/>
<evidence type="ECO:0000259" key="8">
    <source>
        <dbReference type="PROSITE" id="PS50025"/>
    </source>
</evidence>
<dbReference type="NCBIfam" id="NF040941">
    <property type="entry name" value="GGGWT_bact"/>
    <property type="match status" value="1"/>
</dbReference>
<accession>A0A4W3J444</accession>
<evidence type="ECO:0000256" key="2">
    <source>
        <dbReference type="ARBA" id="ARBA00022536"/>
    </source>
</evidence>
<dbReference type="CDD" id="cd00054">
    <property type="entry name" value="EGF_CA"/>
    <property type="match status" value="1"/>
</dbReference>
<evidence type="ECO:0000256" key="5">
    <source>
        <dbReference type="ARBA" id="ARBA00023136"/>
    </source>
</evidence>
<dbReference type="GO" id="GO:0016020">
    <property type="term" value="C:membrane"/>
    <property type="evidence" value="ECO:0007669"/>
    <property type="project" value="UniProtKB-SubCell"/>
</dbReference>
<reference evidence="12" key="2">
    <citation type="journal article" date="2007" name="PLoS Biol.">
        <title>Survey sequencing and comparative analysis of the elephant shark (Callorhinchus milii) genome.</title>
        <authorList>
            <person name="Venkatesh B."/>
            <person name="Kirkness E.F."/>
            <person name="Loh Y.H."/>
            <person name="Halpern A.L."/>
            <person name="Lee A.P."/>
            <person name="Johnson J."/>
            <person name="Dandona N."/>
            <person name="Viswanathan L.D."/>
            <person name="Tay A."/>
            <person name="Venter J.C."/>
            <person name="Strausberg R.L."/>
            <person name="Brenner S."/>
        </authorList>
    </citation>
    <scope>NUCLEOTIDE SEQUENCE [LARGE SCALE GENOMIC DNA]</scope>
</reference>
<organism evidence="11 12">
    <name type="scientific">Callorhinchus milii</name>
    <name type="common">Ghost shark</name>
    <dbReference type="NCBI Taxonomy" id="7868"/>
    <lineage>
        <taxon>Eukaryota</taxon>
        <taxon>Metazoa</taxon>
        <taxon>Chordata</taxon>
        <taxon>Craniata</taxon>
        <taxon>Vertebrata</taxon>
        <taxon>Chondrichthyes</taxon>
        <taxon>Holocephali</taxon>
        <taxon>Chimaeriformes</taxon>
        <taxon>Callorhinchidae</taxon>
        <taxon>Callorhinchus</taxon>
    </lineage>
</organism>
<dbReference type="AlphaFoldDB" id="A0A4W3J444"/>
<dbReference type="SMART" id="SM00179">
    <property type="entry name" value="EGF_CA"/>
    <property type="match status" value="1"/>
</dbReference>
<dbReference type="InterPro" id="IPR001881">
    <property type="entry name" value="EGF-like_Ca-bd_dom"/>
</dbReference>
<dbReference type="OMA" id="MMNERND"/>
<evidence type="ECO:0000259" key="10">
    <source>
        <dbReference type="PROSITE" id="PS51406"/>
    </source>
</evidence>
<dbReference type="Gene3D" id="2.60.120.200">
    <property type="match status" value="1"/>
</dbReference>
<reference evidence="11" key="5">
    <citation type="submission" date="2025-09" db="UniProtKB">
        <authorList>
            <consortium name="Ensembl"/>
        </authorList>
    </citation>
    <scope>IDENTIFICATION</scope>
</reference>
<feature type="domain" description="EGF-like" evidence="9">
    <location>
        <begin position="67"/>
        <end position="104"/>
    </location>
</feature>
<keyword evidence="2 7" id="KW-0245">EGF-like domain</keyword>
<dbReference type="Gene3D" id="2.60.120.1000">
    <property type="match status" value="1"/>
</dbReference>
<dbReference type="FunFam" id="2.10.25.10:FF:000015">
    <property type="entry name" value="neurexin-1 isoform X1"/>
    <property type="match status" value="1"/>
</dbReference>
<dbReference type="PROSITE" id="PS51406">
    <property type="entry name" value="FIBRINOGEN_C_2"/>
    <property type="match status" value="1"/>
</dbReference>
<evidence type="ECO:0000259" key="9">
    <source>
        <dbReference type="PROSITE" id="PS50026"/>
    </source>
</evidence>
<keyword evidence="12" id="KW-1185">Reference proteome</keyword>
<dbReference type="SUPFAM" id="SSF57196">
    <property type="entry name" value="EGF/Laminin"/>
    <property type="match status" value="1"/>
</dbReference>
<feature type="domain" description="Laminin G" evidence="8">
    <location>
        <begin position="1"/>
        <end position="65"/>
    </location>
</feature>
<reference evidence="11" key="4">
    <citation type="submission" date="2025-08" db="UniProtKB">
        <authorList>
            <consortium name="Ensembl"/>
        </authorList>
    </citation>
    <scope>IDENTIFICATION</scope>
</reference>
<dbReference type="PROSITE" id="PS50025">
    <property type="entry name" value="LAM_G_DOMAIN"/>
    <property type="match status" value="1"/>
</dbReference>
<keyword evidence="5" id="KW-0472">Membrane</keyword>
<dbReference type="InterPro" id="IPR036056">
    <property type="entry name" value="Fibrinogen-like_C"/>
</dbReference>
<evidence type="ECO:0000313" key="12">
    <source>
        <dbReference type="Proteomes" id="UP000314986"/>
    </source>
</evidence>
<name>A0A4W3J444_CALMI</name>
<dbReference type="InterPro" id="IPR001791">
    <property type="entry name" value="Laminin_G"/>
</dbReference>
<dbReference type="GO" id="GO:0005509">
    <property type="term" value="F:calcium ion binding"/>
    <property type="evidence" value="ECO:0007669"/>
    <property type="project" value="InterPro"/>
</dbReference>
<sequence>MQVKTGDQYFFGGYSFPLNDIQPIPSQRSFQGCMQLLHVDEQLVDLHAVEQGKVGSFSNVNIDMCAIIDRCLPNHCEHGGRCTQTWDSFKCNCERTGYSGATCHNSIYEQSCEAYKHLGRTSDTYWIDPDGSGPLAPFKVYCNMTGNITMILHHGQAA</sequence>
<proteinExistence type="predicted"/>
<dbReference type="PROSITE" id="PS50026">
    <property type="entry name" value="EGF_3"/>
    <property type="match status" value="1"/>
</dbReference>
<comment type="subcellular location">
    <subcellularLocation>
        <location evidence="1">Membrane</location>
    </subcellularLocation>
</comment>
<dbReference type="PANTHER" id="PTHR15036">
    <property type="entry name" value="PIKACHURIN-LIKE PROTEIN"/>
    <property type="match status" value="1"/>
</dbReference>
<evidence type="ECO:0000313" key="11">
    <source>
        <dbReference type="Ensembl" id="ENSCMIP00000027395.1"/>
    </source>
</evidence>
<dbReference type="SUPFAM" id="SSF49899">
    <property type="entry name" value="Concanavalin A-like lectins/glucanases"/>
    <property type="match status" value="1"/>
</dbReference>
<dbReference type="SUPFAM" id="SSF56496">
    <property type="entry name" value="Fibrinogen C-terminal domain-like"/>
    <property type="match status" value="1"/>
</dbReference>
<dbReference type="Proteomes" id="UP000314986">
    <property type="component" value="Unassembled WGS sequence"/>
</dbReference>
<evidence type="ECO:0000256" key="3">
    <source>
        <dbReference type="ARBA" id="ARBA00022692"/>
    </source>
</evidence>
<keyword evidence="3" id="KW-0812">Transmembrane</keyword>
<evidence type="ECO:0000256" key="6">
    <source>
        <dbReference type="ARBA" id="ARBA00023157"/>
    </source>
</evidence>
<evidence type="ECO:0000256" key="1">
    <source>
        <dbReference type="ARBA" id="ARBA00004370"/>
    </source>
</evidence>
<dbReference type="PANTHER" id="PTHR15036:SF33">
    <property type="entry name" value="CONTACTIN-ASSOCIATED PROTEIN-LIKE 2"/>
    <property type="match status" value="1"/>
</dbReference>
<dbReference type="Ensembl" id="ENSCMIT00000027831.1">
    <property type="protein sequence ID" value="ENSCMIP00000027395.1"/>
    <property type="gene ID" value="ENSCMIG00000011926.1"/>
</dbReference>
<evidence type="ECO:0000256" key="7">
    <source>
        <dbReference type="PROSITE-ProRule" id="PRU00076"/>
    </source>
</evidence>
<keyword evidence="4" id="KW-1133">Transmembrane helix</keyword>
<evidence type="ECO:0000256" key="4">
    <source>
        <dbReference type="ARBA" id="ARBA00022989"/>
    </source>
</evidence>
<dbReference type="InterPro" id="IPR002181">
    <property type="entry name" value="Fibrinogen_a/b/g_C_dom"/>
</dbReference>
<reference evidence="12" key="3">
    <citation type="journal article" date="2014" name="Nature">
        <title>Elephant shark genome provides unique insights into gnathostome evolution.</title>
        <authorList>
            <consortium name="International Elephant Shark Genome Sequencing Consortium"/>
            <person name="Venkatesh B."/>
            <person name="Lee A.P."/>
            <person name="Ravi V."/>
            <person name="Maurya A.K."/>
            <person name="Lian M.M."/>
            <person name="Swann J.B."/>
            <person name="Ohta Y."/>
            <person name="Flajnik M.F."/>
            <person name="Sutoh Y."/>
            <person name="Kasahara M."/>
            <person name="Hoon S."/>
            <person name="Gangu V."/>
            <person name="Roy S.W."/>
            <person name="Irimia M."/>
            <person name="Korzh V."/>
            <person name="Kondrychyn I."/>
            <person name="Lim Z.W."/>
            <person name="Tay B.H."/>
            <person name="Tohari S."/>
            <person name="Kong K.W."/>
            <person name="Ho S."/>
            <person name="Lorente-Galdos B."/>
            <person name="Quilez J."/>
            <person name="Marques-Bonet T."/>
            <person name="Raney B.J."/>
            <person name="Ingham P.W."/>
            <person name="Tay A."/>
            <person name="Hillier L.W."/>
            <person name="Minx P."/>
            <person name="Boehm T."/>
            <person name="Wilson R.K."/>
            <person name="Brenner S."/>
            <person name="Warren W.C."/>
        </authorList>
    </citation>
    <scope>NUCLEOTIDE SEQUENCE [LARGE SCALE GENOMIC DNA]</scope>
</reference>
<dbReference type="GeneTree" id="ENSGT00940000154516"/>
<dbReference type="GO" id="GO:0005604">
    <property type="term" value="C:basement membrane"/>
    <property type="evidence" value="ECO:0007669"/>
    <property type="project" value="UniProtKB-ARBA"/>
</dbReference>
<dbReference type="Pfam" id="PF00008">
    <property type="entry name" value="EGF"/>
    <property type="match status" value="1"/>
</dbReference>
<dbReference type="STRING" id="7868.ENSCMIP00000027395"/>
<dbReference type="InterPro" id="IPR050372">
    <property type="entry name" value="Neurexin-related_CASP"/>
</dbReference>
<comment type="caution">
    <text evidence="7">Lacks conserved residue(s) required for the propagation of feature annotation.</text>
</comment>